<feature type="region of interest" description="Disordered" evidence="1">
    <location>
        <begin position="1"/>
        <end position="83"/>
    </location>
</feature>
<dbReference type="Gene3D" id="3.10.350.10">
    <property type="entry name" value="LysM domain"/>
    <property type="match status" value="1"/>
</dbReference>
<protein>
    <recommendedName>
        <fullName evidence="2">LysM domain-containing protein</fullName>
    </recommendedName>
</protein>
<dbReference type="Pfam" id="PF01476">
    <property type="entry name" value="LysM"/>
    <property type="match status" value="1"/>
</dbReference>
<dbReference type="InterPro" id="IPR018392">
    <property type="entry name" value="LysM"/>
</dbReference>
<feature type="compositionally biased region" description="Polar residues" evidence="1">
    <location>
        <begin position="169"/>
        <end position="181"/>
    </location>
</feature>
<gene>
    <name evidence="3" type="ORF">TWF730_004104</name>
</gene>
<comment type="caution">
    <text evidence="3">The sequence shown here is derived from an EMBL/GenBank/DDBJ whole genome shotgun (WGS) entry which is preliminary data.</text>
</comment>
<organism evidence="3 4">
    <name type="scientific">Orbilia blumenaviensis</name>
    <dbReference type="NCBI Taxonomy" id="1796055"/>
    <lineage>
        <taxon>Eukaryota</taxon>
        <taxon>Fungi</taxon>
        <taxon>Dikarya</taxon>
        <taxon>Ascomycota</taxon>
        <taxon>Pezizomycotina</taxon>
        <taxon>Orbiliomycetes</taxon>
        <taxon>Orbiliales</taxon>
        <taxon>Orbiliaceae</taxon>
        <taxon>Orbilia</taxon>
    </lineage>
</organism>
<evidence type="ECO:0000256" key="1">
    <source>
        <dbReference type="SAM" id="MobiDB-lite"/>
    </source>
</evidence>
<dbReference type="InterPro" id="IPR036779">
    <property type="entry name" value="LysM_dom_sf"/>
</dbReference>
<name>A0AAV9U5W4_9PEZI</name>
<dbReference type="EMBL" id="JAVHNS010000016">
    <property type="protein sequence ID" value="KAK6333925.1"/>
    <property type="molecule type" value="Genomic_DNA"/>
</dbReference>
<feature type="region of interest" description="Disordered" evidence="1">
    <location>
        <begin position="161"/>
        <end position="187"/>
    </location>
</feature>
<evidence type="ECO:0000313" key="4">
    <source>
        <dbReference type="Proteomes" id="UP001373714"/>
    </source>
</evidence>
<evidence type="ECO:0000259" key="2">
    <source>
        <dbReference type="Pfam" id="PF01476"/>
    </source>
</evidence>
<feature type="domain" description="LysM" evidence="2">
    <location>
        <begin position="100"/>
        <end position="143"/>
    </location>
</feature>
<proteinExistence type="predicted"/>
<dbReference type="CDD" id="cd00118">
    <property type="entry name" value="LysM"/>
    <property type="match status" value="1"/>
</dbReference>
<dbReference type="InterPro" id="IPR045030">
    <property type="entry name" value="LYSM1-4"/>
</dbReference>
<keyword evidence="4" id="KW-1185">Reference proteome</keyword>
<feature type="compositionally biased region" description="Low complexity" evidence="1">
    <location>
        <begin position="329"/>
        <end position="338"/>
    </location>
</feature>
<evidence type="ECO:0000313" key="3">
    <source>
        <dbReference type="EMBL" id="KAK6333925.1"/>
    </source>
</evidence>
<feature type="region of interest" description="Disordered" evidence="1">
    <location>
        <begin position="304"/>
        <end position="364"/>
    </location>
</feature>
<feature type="compositionally biased region" description="Basic residues" evidence="1">
    <location>
        <begin position="12"/>
        <end position="24"/>
    </location>
</feature>
<dbReference type="PANTHER" id="PTHR20932:SF8">
    <property type="entry name" value="LD22649P"/>
    <property type="match status" value="1"/>
</dbReference>
<dbReference type="SUPFAM" id="SSF54106">
    <property type="entry name" value="LysM domain"/>
    <property type="match status" value="1"/>
</dbReference>
<sequence>MASERIMPRQLRSGRGKQRNHTRCNSRYLNSNKDAVAEEWGPSGSQASPEGPGNQNLRTALLTNNEPANRDRRKGRLPSLEDHEVAVREPDSEEVLVYVHKVQPTDTLAGVLLAYDIEPGALRKANRLWPNDSIQMRSQLYLPVGDCAVKGTPLLADGLEEQSAKPRETNSGNNSQQQANTFPDGGVQVTNLKASHGHHSFVQIDPIGSVEIVRLARPKLSHFPSPSGDRPQLKPRIQDHSPPVELQYKRHPPDISTDTFERLEVVGAAIETFVRRVAASARTNWVNKTTNDLIELTSQIGRLPQSADLKEPSVGNGRNTNSHRREEATSASSATSNSIMVLSDTTPEAPRSRRRTKRADPSEG</sequence>
<dbReference type="PANTHER" id="PTHR20932">
    <property type="entry name" value="LYSM AND PUTATIVE PEPTIDOGLYCAN-BINDING DOMAIN-CONTAINING PROTEIN"/>
    <property type="match status" value="1"/>
</dbReference>
<dbReference type="AlphaFoldDB" id="A0AAV9U5W4"/>
<reference evidence="3 4" key="1">
    <citation type="submission" date="2019-10" db="EMBL/GenBank/DDBJ databases">
        <authorList>
            <person name="Palmer J.M."/>
        </authorList>
    </citation>
    <scope>NUCLEOTIDE SEQUENCE [LARGE SCALE GENOMIC DNA]</scope>
    <source>
        <strain evidence="3 4">TWF730</strain>
    </source>
</reference>
<accession>A0AAV9U5W4</accession>
<dbReference type="Proteomes" id="UP001373714">
    <property type="component" value="Unassembled WGS sequence"/>
</dbReference>
<feature type="compositionally biased region" description="Polar residues" evidence="1">
    <location>
        <begin position="43"/>
        <end position="67"/>
    </location>
</feature>